<evidence type="ECO:0000313" key="3">
    <source>
        <dbReference type="Proteomes" id="UP000265882"/>
    </source>
</evidence>
<dbReference type="Gene3D" id="3.40.50.150">
    <property type="entry name" value="Vaccinia Virus protein VP39"/>
    <property type="match status" value="1"/>
</dbReference>
<gene>
    <name evidence="2" type="ORF">C4520_18125</name>
</gene>
<evidence type="ECO:0000313" key="2">
    <source>
        <dbReference type="EMBL" id="RJP16663.1"/>
    </source>
</evidence>
<accession>A0A3A4N3Y0</accession>
<dbReference type="EMBL" id="QZKU01000125">
    <property type="protein sequence ID" value="RJP16663.1"/>
    <property type="molecule type" value="Genomic_DNA"/>
</dbReference>
<sequence length="830" mass="92314">MKPAMNLGKRIYAGLFLITFSTLMYEVLLTRIYSVTMWYHFAFMAISIAIFGMSAGAILVYLLPRFFREERAKSNLSAFSFLYAISIFLSFLLQLDLPSMKNGDGIGFHSLAFTYITASIPFFFSGVCVCIALTKFTKQVSRLYAADLIGSAAGCIVLIQVLEIVDAPTAAVAVAFFGCMASFMFAAEAKMFKLKLVGAVCSLLLLLFVFWHTYLSYREIPVLKLKWAKGHREPAAYLYERWNSFSRITVSGNPHANRQPFGWGLSPACPPDQTTKELKLEIDNAAGTVLTGFDGDLGDLEYLRYDITNLAHYARPDSDVLVIGAGGGRDILSALVFKQKSVTGIEMNDAIVSAVNDRFGAFTGHLDQNPRVTFVSDEARSWVTRQKKSFDIIQLSLIDTWAATSAGAFVLSENSLYTVEAWNVFLKHLSPDGILTVSRWYHRFMPGEMYRLSSLAAASLRQLGVTRPRNHMVIVRRMLNGSAMNPDGIGTLLVSRRDFTNAQLETIEATAGAMGFEVVFSPRSAVDPFFTQIVSAKNIEPVAEAYPLDITPPTDDDPFFFNMLRIRDAFNPELWEQGNVRFNMEAVFVLAELLILVLILTLLFLVLPLLLKRNGTSLAGSLPLFIYFAGIGFGFMLIEISQMQRMIIFLGHPTYGLSIVLFSLLLSSGVGSYLTEKLQNQRPLYVQILFLLLLILITYGLATPHFIDAFEGSPTPIRILSAIAGLIPLGLFLGMAFPIGIKVAADKWKEVTPWFWAINGTTSVTASVLAIAISMNWTIGSAFWTGFVCYGCSFLSLGWLSRASILSWRRSRLKKGHEDAPPRWKSLEEW</sequence>
<evidence type="ECO:0008006" key="4">
    <source>
        <dbReference type="Google" id="ProtNLM"/>
    </source>
</evidence>
<feature type="transmembrane region" description="Helical" evidence="1">
    <location>
        <begin position="686"/>
        <end position="707"/>
    </location>
</feature>
<comment type="caution">
    <text evidence="2">The sequence shown here is derived from an EMBL/GenBank/DDBJ whole genome shotgun (WGS) entry which is preliminary data.</text>
</comment>
<dbReference type="InterPro" id="IPR029063">
    <property type="entry name" value="SAM-dependent_MTases_sf"/>
</dbReference>
<feature type="transmembrane region" description="Helical" evidence="1">
    <location>
        <begin position="39"/>
        <end position="63"/>
    </location>
</feature>
<feature type="transmembrane region" description="Helical" evidence="1">
    <location>
        <begin position="75"/>
        <end position="93"/>
    </location>
</feature>
<feature type="transmembrane region" description="Helical" evidence="1">
    <location>
        <begin position="655"/>
        <end position="674"/>
    </location>
</feature>
<name>A0A3A4N3Y0_ABYX5</name>
<dbReference type="Proteomes" id="UP000265882">
    <property type="component" value="Unassembled WGS sequence"/>
</dbReference>
<organism evidence="2 3">
    <name type="scientific">Abyssobacteria bacterium (strain SURF_5)</name>
    <dbReference type="NCBI Taxonomy" id="2093360"/>
    <lineage>
        <taxon>Bacteria</taxon>
        <taxon>Pseudomonadati</taxon>
        <taxon>Candidatus Hydrogenedentota</taxon>
        <taxon>Candidatus Abyssobacteria</taxon>
    </lineage>
</organism>
<feature type="transmembrane region" description="Helical" evidence="1">
    <location>
        <begin position="622"/>
        <end position="643"/>
    </location>
</feature>
<dbReference type="CDD" id="cd02440">
    <property type="entry name" value="AdoMet_MTases"/>
    <property type="match status" value="1"/>
</dbReference>
<feature type="transmembrane region" description="Helical" evidence="1">
    <location>
        <begin position="168"/>
        <end position="187"/>
    </location>
</feature>
<dbReference type="SUPFAM" id="SSF53335">
    <property type="entry name" value="S-adenosyl-L-methionine-dependent methyltransferases"/>
    <property type="match status" value="1"/>
</dbReference>
<feature type="transmembrane region" description="Helical" evidence="1">
    <location>
        <begin position="194"/>
        <end position="214"/>
    </location>
</feature>
<protein>
    <recommendedName>
        <fullName evidence="4">Spermidine synthase</fullName>
    </recommendedName>
</protein>
<feature type="transmembrane region" description="Helical" evidence="1">
    <location>
        <begin position="113"/>
        <end position="136"/>
    </location>
</feature>
<keyword evidence="1" id="KW-0472">Membrane</keyword>
<feature type="transmembrane region" description="Helical" evidence="1">
    <location>
        <begin position="753"/>
        <end position="775"/>
    </location>
</feature>
<feature type="transmembrane region" description="Helical" evidence="1">
    <location>
        <begin position="12"/>
        <end position="33"/>
    </location>
</feature>
<dbReference type="AlphaFoldDB" id="A0A3A4N3Y0"/>
<feature type="transmembrane region" description="Helical" evidence="1">
    <location>
        <begin position="781"/>
        <end position="800"/>
    </location>
</feature>
<keyword evidence="1" id="KW-0812">Transmembrane</keyword>
<feature type="transmembrane region" description="Helical" evidence="1">
    <location>
        <begin position="719"/>
        <end position="741"/>
    </location>
</feature>
<reference evidence="2 3" key="1">
    <citation type="journal article" date="2017" name="ISME J.">
        <title>Energy and carbon metabolisms in a deep terrestrial subsurface fluid microbial community.</title>
        <authorList>
            <person name="Momper L."/>
            <person name="Jungbluth S.P."/>
            <person name="Lee M.D."/>
            <person name="Amend J.P."/>
        </authorList>
    </citation>
    <scope>NUCLEOTIDE SEQUENCE [LARGE SCALE GENOMIC DNA]</scope>
    <source>
        <strain evidence="2">SURF_5</strain>
    </source>
</reference>
<proteinExistence type="predicted"/>
<keyword evidence="1" id="KW-1133">Transmembrane helix</keyword>
<feature type="transmembrane region" description="Helical" evidence="1">
    <location>
        <begin position="143"/>
        <end position="162"/>
    </location>
</feature>
<evidence type="ECO:0000256" key="1">
    <source>
        <dbReference type="SAM" id="Phobius"/>
    </source>
</evidence>
<feature type="transmembrane region" description="Helical" evidence="1">
    <location>
        <begin position="586"/>
        <end position="610"/>
    </location>
</feature>